<evidence type="ECO:0000313" key="2">
    <source>
        <dbReference type="Proteomes" id="UP000007319"/>
    </source>
</evidence>
<dbReference type="EMBL" id="HE577329">
    <property type="protein sequence ID" value="CCD01802.1"/>
    <property type="molecule type" value="Genomic_DNA"/>
</dbReference>
<proteinExistence type="predicted"/>
<reference evidence="1 2" key="1">
    <citation type="journal article" date="2011" name="PLoS Genet.">
        <title>Azospirillum genomes reveal transition of bacteria from aquatic to terrestrial environments.</title>
        <authorList>
            <person name="Wisniewski-Dye F."/>
            <person name="Borziak K."/>
            <person name="Khalsa-Moyers G."/>
            <person name="Alexandre G."/>
            <person name="Sukharnikov L.O."/>
            <person name="Wuichet K."/>
            <person name="Hurst G.B."/>
            <person name="McDonald W.H."/>
            <person name="Robertson J.S."/>
            <person name="Barbe V."/>
            <person name="Calteau A."/>
            <person name="Rouy Z."/>
            <person name="Mangenot S."/>
            <person name="Prigent-Combaret C."/>
            <person name="Normand P."/>
            <person name="Boyer M."/>
            <person name="Siguier P."/>
            <person name="Dessaux Y."/>
            <person name="Elmerich C."/>
            <person name="Condemine G."/>
            <person name="Krishnen G."/>
            <person name="Kennedy I."/>
            <person name="Paterson A.H."/>
            <person name="Gonzalez V."/>
            <person name="Mavingui P."/>
            <person name="Zhulin I.B."/>
        </authorList>
    </citation>
    <scope>NUCLEOTIDE SEQUENCE [LARGE SCALE GENOMIC DNA]</scope>
    <source>
        <strain evidence="1 2">Sp245</strain>
    </source>
</reference>
<gene>
    <name evidence="1" type="ORF">AZOBR_p260029</name>
</gene>
<geneLocation type="plasmid" evidence="1 2">
    <name>AZOBR_p2</name>
</geneLocation>
<sequence>MSEALIWLSLCQLALITVGTDFSTSRA</sequence>
<protein>
    <submittedName>
        <fullName evidence="1">Uncharacterized protein</fullName>
    </submittedName>
</protein>
<keyword evidence="2" id="KW-1185">Reference proteome</keyword>
<keyword evidence="1" id="KW-0614">Plasmid</keyword>
<name>A0A9P1NQB0_9PROT</name>
<dbReference type="KEGG" id="abs:AZOBR_p260029"/>
<dbReference type="AlphaFoldDB" id="A0A9P1NQB0"/>
<evidence type="ECO:0000313" key="1">
    <source>
        <dbReference type="EMBL" id="CCD01802.1"/>
    </source>
</evidence>
<dbReference type="Proteomes" id="UP000007319">
    <property type="component" value="Plasmid AZOBR_p2"/>
</dbReference>
<accession>A0A9P1NQB0</accession>
<organism evidence="1 2">
    <name type="scientific">Azospirillum baldaniorum</name>
    <dbReference type="NCBI Taxonomy" id="1064539"/>
    <lineage>
        <taxon>Bacteria</taxon>
        <taxon>Pseudomonadati</taxon>
        <taxon>Pseudomonadota</taxon>
        <taxon>Alphaproteobacteria</taxon>
        <taxon>Rhodospirillales</taxon>
        <taxon>Azospirillaceae</taxon>
        <taxon>Azospirillum</taxon>
    </lineage>
</organism>